<evidence type="ECO:0000259" key="1">
    <source>
        <dbReference type="Pfam" id="PF01973"/>
    </source>
</evidence>
<organism evidence="2 3">
    <name type="scientific">Hydrogenovibrio marinus</name>
    <dbReference type="NCBI Taxonomy" id="28885"/>
    <lineage>
        <taxon>Bacteria</taxon>
        <taxon>Pseudomonadati</taxon>
        <taxon>Pseudomonadota</taxon>
        <taxon>Gammaproteobacteria</taxon>
        <taxon>Thiotrichales</taxon>
        <taxon>Piscirickettsiaceae</taxon>
        <taxon>Hydrogenovibrio</taxon>
    </lineage>
</organism>
<evidence type="ECO:0000313" key="2">
    <source>
        <dbReference type="EMBL" id="KDN95425.1"/>
    </source>
</evidence>
<name>A0A066ZZ81_HYDMR</name>
<dbReference type="Proteomes" id="UP000027341">
    <property type="component" value="Unassembled WGS sequence"/>
</dbReference>
<sequence>MTFNATDDSNPIVVLIGALDELNAELHTRIQSAESDHYLLIETESAETTNRKLPEQLHRVGYQTDLQTTLLPFYELLESRELEAIVLSKQNALALDLMQQLPQALESLRYFKLRADYPFYVKNALLNVYDLSHPIIEFSDAYEGKTAVVLGAAPSLEKLLPWLKQHQEKLVVFAVARLAKKLLEEDVYPDFLVASDPTEASLAHAQDMELLQNKSVLVVQHYSKPALLERWGGSMLYWGPKWPQESKDFGQERNVEVSGGTVANLAVVSALGMGCKTVYLAGFDFCFPPSGETHLKGSIESNHTHRYEQSEQVENYLGEICETTLEFKSAIDALPEQLQTLVQRYGLPNDFELWNLNPKAARIDGVNVTDITSLKLPSSQKTSIDDLQAKLSVESPSGKTAIKHLLTELHSLQRKYRDIKQLCIKTLAASSSSQPDEVLIQKFAKADKKLKKLTHSEDAFIQRFGFKFFTFVIQLTEKLEQEPNNQALTRQYFQTLFEAYRDSAAQLIATVQQSQEKGQFLLHELEAEHDFEALTKLWLQHDKPHRFLPWRLKHSTLAAQAQQDAPAIYNQLQTAIDEQQKQQQELSKNTFAYFTKNAHKIEAVG</sequence>
<comment type="caution">
    <text evidence="2">The sequence shown here is derived from an EMBL/GenBank/DDBJ whole genome shotgun (WGS) entry which is preliminary data.</text>
</comment>
<gene>
    <name evidence="2" type="ORF">EI16_03755</name>
</gene>
<dbReference type="EMBL" id="JMIU01000001">
    <property type="protein sequence ID" value="KDN95425.1"/>
    <property type="molecule type" value="Genomic_DNA"/>
</dbReference>
<dbReference type="STRING" id="28885.EI16_03755"/>
<dbReference type="AlphaFoldDB" id="A0A066ZZ81"/>
<reference evidence="2 3" key="1">
    <citation type="submission" date="2014-04" db="EMBL/GenBank/DDBJ databases">
        <title>Draft genome sequence of Hydrogenovibrio marinus MH-110, a model organism for aerobic H2 metabolism.</title>
        <authorList>
            <person name="Cha H.J."/>
            <person name="Jo B.H."/>
            <person name="Hwang B.H."/>
        </authorList>
    </citation>
    <scope>NUCLEOTIDE SEQUENCE [LARGE SCALE GENOMIC DNA]</scope>
    <source>
        <strain evidence="2 3">MH-110</strain>
    </source>
</reference>
<dbReference type="PANTHER" id="PTHR41786">
    <property type="entry name" value="MOTILITY ACCESSORY FACTOR MAF"/>
    <property type="match status" value="1"/>
</dbReference>
<dbReference type="InterPro" id="IPR002826">
    <property type="entry name" value="MptE-like"/>
</dbReference>
<evidence type="ECO:0000313" key="3">
    <source>
        <dbReference type="Proteomes" id="UP000027341"/>
    </source>
</evidence>
<dbReference type="Pfam" id="PF01973">
    <property type="entry name" value="MptE-like"/>
    <property type="match status" value="1"/>
</dbReference>
<dbReference type="RefSeq" id="WP_029909552.1">
    <property type="nucleotide sequence ID" value="NZ_AP020335.1"/>
</dbReference>
<keyword evidence="3" id="KW-1185">Reference proteome</keyword>
<protein>
    <recommendedName>
        <fullName evidence="1">6-hydroxymethylpterin diphosphokinase MptE-like domain-containing protein</fullName>
    </recommendedName>
</protein>
<proteinExistence type="predicted"/>
<accession>A0A066ZZ81</accession>
<feature type="domain" description="6-hydroxymethylpterin diphosphokinase MptE-like" evidence="1">
    <location>
        <begin position="123"/>
        <end position="288"/>
    </location>
</feature>
<dbReference type="PANTHER" id="PTHR41786:SF1">
    <property type="entry name" value="6-HYDROXYMETHYLPTERIN DIPHOSPHOKINASE MPTE-LIKE DOMAIN-CONTAINING PROTEIN"/>
    <property type="match status" value="1"/>
</dbReference>